<dbReference type="RefSeq" id="WP_218114444.1">
    <property type="nucleotide sequence ID" value="NZ_CAJVAP010000007.1"/>
</dbReference>
<name>A0A916NGW1_9MICO</name>
<evidence type="ECO:0000256" key="1">
    <source>
        <dbReference type="SAM" id="Phobius"/>
    </source>
</evidence>
<dbReference type="Proteomes" id="UP000693892">
    <property type="component" value="Unassembled WGS sequence"/>
</dbReference>
<feature type="transmembrane region" description="Helical" evidence="1">
    <location>
        <begin position="40"/>
        <end position="61"/>
    </location>
</feature>
<accession>A0A916NGW1</accession>
<evidence type="ECO:0000313" key="3">
    <source>
        <dbReference type="Proteomes" id="UP000693892"/>
    </source>
</evidence>
<sequence length="226" mass="23955">MTEKRKAPVVVAELGRPETAAETAARKAENSRLYRQRKTVNNLVLSLLVSLGVVLLIVLIVPRGTDMWQDHSVDAAAAATAAAPTAGQALVAPDTPDGWLAKQAELRGGTGTISYWYIGYTTANGAYAAVVQAFTSDGSPVDETWIAQQLEAQTATGTERIGGLEWTAYDHPERSADHTNVRFALQSQAGASTLLVYGTDEADELRALAASVAAQVAAFETAPQDR</sequence>
<dbReference type="InterPro" id="IPR025339">
    <property type="entry name" value="DUF4245"/>
</dbReference>
<protein>
    <recommendedName>
        <fullName evidence="4">DUF4245 domain-containing protein</fullName>
    </recommendedName>
</protein>
<dbReference type="AlphaFoldDB" id="A0A916NGW1"/>
<comment type="caution">
    <text evidence="2">The sequence shown here is derived from an EMBL/GenBank/DDBJ whole genome shotgun (WGS) entry which is preliminary data.</text>
</comment>
<organism evidence="2 3">
    <name type="scientific">Leucobacter soli</name>
    <dbReference type="NCBI Taxonomy" id="2812850"/>
    <lineage>
        <taxon>Bacteria</taxon>
        <taxon>Bacillati</taxon>
        <taxon>Actinomycetota</taxon>
        <taxon>Actinomycetes</taxon>
        <taxon>Micrococcales</taxon>
        <taxon>Microbacteriaceae</taxon>
        <taxon>Leucobacter</taxon>
    </lineage>
</organism>
<keyword evidence="3" id="KW-1185">Reference proteome</keyword>
<evidence type="ECO:0000313" key="2">
    <source>
        <dbReference type="EMBL" id="CAG7605346.1"/>
    </source>
</evidence>
<gene>
    <name evidence="2" type="ORF">LEUCIP111803_00820</name>
</gene>
<reference evidence="2" key="1">
    <citation type="submission" date="2021-06" db="EMBL/GenBank/DDBJ databases">
        <authorList>
            <person name="Criscuolo A."/>
        </authorList>
    </citation>
    <scope>NUCLEOTIDE SEQUENCE</scope>
    <source>
        <strain evidence="2">CIP111803</strain>
    </source>
</reference>
<proteinExistence type="predicted"/>
<keyword evidence="1" id="KW-0472">Membrane</keyword>
<dbReference type="EMBL" id="CAJVAP010000007">
    <property type="protein sequence ID" value="CAG7605346.1"/>
    <property type="molecule type" value="Genomic_DNA"/>
</dbReference>
<evidence type="ECO:0008006" key="4">
    <source>
        <dbReference type="Google" id="ProtNLM"/>
    </source>
</evidence>
<dbReference type="Pfam" id="PF14030">
    <property type="entry name" value="DUF4245"/>
    <property type="match status" value="1"/>
</dbReference>
<keyword evidence="1" id="KW-0812">Transmembrane</keyword>
<keyword evidence="1" id="KW-1133">Transmembrane helix</keyword>